<evidence type="ECO:0000313" key="1">
    <source>
        <dbReference type="EMBL" id="KAK2094765.1"/>
    </source>
</evidence>
<evidence type="ECO:0000313" key="2">
    <source>
        <dbReference type="Proteomes" id="UP001266305"/>
    </source>
</evidence>
<name>A0ABQ9UDA6_SAGOE</name>
<organism evidence="1 2">
    <name type="scientific">Saguinus oedipus</name>
    <name type="common">Cotton-top tamarin</name>
    <name type="synonym">Oedipomidas oedipus</name>
    <dbReference type="NCBI Taxonomy" id="9490"/>
    <lineage>
        <taxon>Eukaryota</taxon>
        <taxon>Metazoa</taxon>
        <taxon>Chordata</taxon>
        <taxon>Craniata</taxon>
        <taxon>Vertebrata</taxon>
        <taxon>Euteleostomi</taxon>
        <taxon>Mammalia</taxon>
        <taxon>Eutheria</taxon>
        <taxon>Euarchontoglires</taxon>
        <taxon>Primates</taxon>
        <taxon>Haplorrhini</taxon>
        <taxon>Platyrrhini</taxon>
        <taxon>Cebidae</taxon>
        <taxon>Callitrichinae</taxon>
        <taxon>Saguinus</taxon>
    </lineage>
</organism>
<accession>A0ABQ9UDA6</accession>
<dbReference type="Proteomes" id="UP001266305">
    <property type="component" value="Unassembled WGS sequence"/>
</dbReference>
<comment type="caution">
    <text evidence="1">The sequence shown here is derived from an EMBL/GenBank/DDBJ whole genome shotgun (WGS) entry which is preliminary data.</text>
</comment>
<dbReference type="EMBL" id="JASSZA010000013">
    <property type="protein sequence ID" value="KAK2094765.1"/>
    <property type="molecule type" value="Genomic_DNA"/>
</dbReference>
<keyword evidence="2" id="KW-1185">Reference proteome</keyword>
<proteinExistence type="predicted"/>
<sequence length="91" mass="10022">MVSPVEAVTQHKCRQGQWKRLQATAFMDRSWLVASGSTGVPGAERLPLTAAIPSLQTGVLQKRSEERHSVMGYVEKKRQNSIGDLGMIKVT</sequence>
<gene>
    <name evidence="1" type="ORF">P7K49_026181</name>
</gene>
<reference evidence="1 2" key="1">
    <citation type="submission" date="2023-05" db="EMBL/GenBank/DDBJ databases">
        <title>B98-5 Cell Line De Novo Hybrid Assembly: An Optical Mapping Approach.</title>
        <authorList>
            <person name="Kananen K."/>
            <person name="Auerbach J.A."/>
            <person name="Kautto E."/>
            <person name="Blachly J.S."/>
        </authorList>
    </citation>
    <scope>NUCLEOTIDE SEQUENCE [LARGE SCALE GENOMIC DNA]</scope>
    <source>
        <strain evidence="1">B95-8</strain>
        <tissue evidence="1">Cell line</tissue>
    </source>
</reference>
<protein>
    <submittedName>
        <fullName evidence="1">Uncharacterized protein</fullName>
    </submittedName>
</protein>